<dbReference type="Proteomes" id="UP000031662">
    <property type="component" value="Chromosome"/>
</dbReference>
<evidence type="ECO:0000256" key="1">
    <source>
        <dbReference type="SAM" id="SignalP"/>
    </source>
</evidence>
<name>A0A060Q1S6_HELPX</name>
<reference evidence="2 3" key="1">
    <citation type="submission" date="2013-11" db="EMBL/GenBank/DDBJ databases">
        <title>Estimation of Helicobacter pylori bacteriophage ecology using H. pylori isolates.</title>
        <authorList>
            <person name="Uchiyama J."/>
            <person name="Takemura-Uchiyama I."/>
            <person name="Ujihara T."/>
            <person name="Matsuzaki S."/>
        </authorList>
    </citation>
    <scope>NUCLEOTIDE SEQUENCE [LARGE SCALE GENOMIC DNA]</scope>
    <source>
        <strain evidence="2 3">NY40</strain>
    </source>
</reference>
<dbReference type="RefSeq" id="WP_041051169.1">
    <property type="nucleotide sequence ID" value="NZ_AP014523.1"/>
</dbReference>
<dbReference type="HOGENOM" id="CLU_054360_1_0_7"/>
<evidence type="ECO:0000313" key="2">
    <source>
        <dbReference type="EMBL" id="BAO98237.1"/>
    </source>
</evidence>
<keyword evidence="1" id="KW-0732">Signal</keyword>
<feature type="chain" id="PRO_5001585925" description="Outer membrane protein" evidence="1">
    <location>
        <begin position="23"/>
        <end position="416"/>
    </location>
</feature>
<dbReference type="EMBL" id="AP014523">
    <property type="protein sequence ID" value="BAO98237.1"/>
    <property type="molecule type" value="Genomic_DNA"/>
</dbReference>
<evidence type="ECO:0000313" key="3">
    <source>
        <dbReference type="Proteomes" id="UP000031662"/>
    </source>
</evidence>
<organism evidence="2 3">
    <name type="scientific">Helicobacter pylori NY40</name>
    <dbReference type="NCBI Taxonomy" id="1426844"/>
    <lineage>
        <taxon>Bacteria</taxon>
        <taxon>Pseudomonadati</taxon>
        <taxon>Campylobacterota</taxon>
        <taxon>Epsilonproteobacteria</taxon>
        <taxon>Campylobacterales</taxon>
        <taxon>Helicobacteraceae</taxon>
        <taxon>Helicobacter</taxon>
    </lineage>
</organism>
<evidence type="ECO:0008006" key="4">
    <source>
        <dbReference type="Google" id="ProtNLM"/>
    </source>
</evidence>
<dbReference type="AlphaFoldDB" id="A0A060Q1S6"/>
<proteinExistence type="predicted"/>
<feature type="signal peptide" evidence="1">
    <location>
        <begin position="1"/>
        <end position="22"/>
    </location>
</feature>
<accession>A0A060Q1S6</accession>
<gene>
    <name evidence="2" type="ORF">NY40_1230</name>
</gene>
<protein>
    <recommendedName>
        <fullName evidence="4">Outer membrane protein</fullName>
    </recommendedName>
</protein>
<sequence length="416" mass="48925">MAINTFLKRSSLVCLLAVNSHAFDWNIFKYNLGFNMFIMDHEGSTPYWVNTNTNLKTRLTPNFGIQFYTKGVEQSLTVGAYFFQNFHNYSTNFPYRWGPTMYYKARGKRFTFYGGIFPRKNLLGRYGLNIFAPYYWFIDPNARGFLLQFQNHYSPSKPYYGHAEFMLDWFGGNCYNTCKFGRNPYGNAMDRFQMNGSVAYNFFKDLLGIGGYFVLFHNEDKYLLNGADGMQFNEKKAIDNNNIYLMDRLYFNAYIGTSLLDIAPFMEKLNASFGMVSESSRLRQIHNNVPFMNSVGGQLDVEIQYKGFGIHNLFFFAKTPEMPFYNQYQYVEMYCTPSYCPTPIYRGVPFFQANMYNRFDLYYNWKNDFASVRINFVLNAMRGGFDRSLPWSESYQVYMTVAFDPYNLINKIARKK</sequence>